<organism evidence="7 8">
    <name type="scientific">Pandoraea faecigallinarum</name>
    <dbReference type="NCBI Taxonomy" id="656179"/>
    <lineage>
        <taxon>Bacteria</taxon>
        <taxon>Pseudomonadati</taxon>
        <taxon>Pseudomonadota</taxon>
        <taxon>Betaproteobacteria</taxon>
        <taxon>Burkholderiales</taxon>
        <taxon>Burkholderiaceae</taxon>
        <taxon>Pandoraea</taxon>
    </lineage>
</organism>
<dbReference type="GO" id="GO:0016491">
    <property type="term" value="F:oxidoreductase activity"/>
    <property type="evidence" value="ECO:0007669"/>
    <property type="project" value="UniProtKB-KW"/>
</dbReference>
<evidence type="ECO:0000256" key="4">
    <source>
        <dbReference type="ARBA" id="ARBA00023002"/>
    </source>
</evidence>
<dbReference type="Gene3D" id="3.90.700.10">
    <property type="entry name" value="Succinate dehydrogenase/fumarate reductase flavoprotein, catalytic domain"/>
    <property type="match status" value="1"/>
</dbReference>
<proteinExistence type="predicted"/>
<evidence type="ECO:0000259" key="6">
    <source>
        <dbReference type="Pfam" id="PF00890"/>
    </source>
</evidence>
<dbReference type="InterPro" id="IPR036188">
    <property type="entry name" value="FAD/NAD-bd_sf"/>
</dbReference>
<dbReference type="Gene3D" id="3.50.50.60">
    <property type="entry name" value="FAD/NAD(P)-binding domain"/>
    <property type="match status" value="1"/>
</dbReference>
<dbReference type="PANTHER" id="PTHR43400:SF10">
    <property type="entry name" value="3-OXOSTEROID 1-DEHYDROGENASE"/>
    <property type="match status" value="1"/>
</dbReference>
<feature type="compositionally biased region" description="Polar residues" evidence="5">
    <location>
        <begin position="508"/>
        <end position="520"/>
    </location>
</feature>
<protein>
    <submittedName>
        <fullName evidence="7">Fumarate reductase</fullName>
    </submittedName>
</protein>
<evidence type="ECO:0000313" key="7">
    <source>
        <dbReference type="EMBL" id="AKM33121.1"/>
    </source>
</evidence>
<dbReference type="InterPro" id="IPR027477">
    <property type="entry name" value="Succ_DH/fumarate_Rdtase_cat_sf"/>
</dbReference>
<evidence type="ECO:0000256" key="2">
    <source>
        <dbReference type="ARBA" id="ARBA00022630"/>
    </source>
</evidence>
<dbReference type="EMBL" id="CP011807">
    <property type="protein sequence ID" value="AKM33121.1"/>
    <property type="molecule type" value="Genomic_DNA"/>
</dbReference>
<dbReference type="STRING" id="656179.AB870_22525"/>
<evidence type="ECO:0000256" key="5">
    <source>
        <dbReference type="SAM" id="MobiDB-lite"/>
    </source>
</evidence>
<keyword evidence="8" id="KW-1185">Reference proteome</keyword>
<dbReference type="SUPFAM" id="SSF56425">
    <property type="entry name" value="Succinate dehydrogenase/fumarate reductase flavoprotein, catalytic domain"/>
    <property type="match status" value="1"/>
</dbReference>
<dbReference type="PANTHER" id="PTHR43400">
    <property type="entry name" value="FUMARATE REDUCTASE"/>
    <property type="match status" value="1"/>
</dbReference>
<keyword evidence="3" id="KW-0274">FAD</keyword>
<keyword evidence="2" id="KW-0285">Flavoprotein</keyword>
<accession>A0A0H3X2Q0</accession>
<dbReference type="PRINTS" id="PR00411">
    <property type="entry name" value="PNDRDTASEI"/>
</dbReference>
<evidence type="ECO:0000256" key="3">
    <source>
        <dbReference type="ARBA" id="ARBA00022827"/>
    </source>
</evidence>
<dbReference type="KEGG" id="pfg:AB870_22525"/>
<dbReference type="AlphaFoldDB" id="A0A0H3X2Q0"/>
<dbReference type="InterPro" id="IPR050315">
    <property type="entry name" value="FAD-oxidoreductase_2"/>
</dbReference>
<dbReference type="Proteomes" id="UP000035651">
    <property type="component" value="Chromosome"/>
</dbReference>
<evidence type="ECO:0000313" key="8">
    <source>
        <dbReference type="Proteomes" id="UP000035651"/>
    </source>
</evidence>
<feature type="region of interest" description="Disordered" evidence="5">
    <location>
        <begin position="508"/>
        <end position="534"/>
    </location>
</feature>
<reference evidence="7" key="1">
    <citation type="submission" date="2016-06" db="EMBL/GenBank/DDBJ databases">
        <title>Complete Genome Sequence of Pandoraea faecigallinarum DSM-23572.</title>
        <authorList>
            <person name="Yong D."/>
            <person name="Ee R."/>
            <person name="Lim Y.-L."/>
            <person name="Yin W.-F."/>
            <person name="Chan K.-G."/>
        </authorList>
    </citation>
    <scope>NUCLEOTIDE SEQUENCE</scope>
    <source>
        <strain evidence="7">DSM 23572</strain>
    </source>
</reference>
<evidence type="ECO:0000256" key="1">
    <source>
        <dbReference type="ARBA" id="ARBA00001974"/>
    </source>
</evidence>
<keyword evidence="4" id="KW-0560">Oxidoreductase</keyword>
<dbReference type="Pfam" id="PF00890">
    <property type="entry name" value="FAD_binding_2"/>
    <property type="match status" value="1"/>
</dbReference>
<name>A0A0H3X2Q0_9BURK</name>
<dbReference type="InterPro" id="IPR003953">
    <property type="entry name" value="FAD-dep_OxRdtase_2_FAD-bd"/>
</dbReference>
<dbReference type="PATRIC" id="fig|656179.3.peg.4811"/>
<gene>
    <name evidence="7" type="ORF">AB870_22525</name>
</gene>
<dbReference type="SUPFAM" id="SSF51905">
    <property type="entry name" value="FAD/NAD(P)-binding domain"/>
    <property type="match status" value="1"/>
</dbReference>
<comment type="cofactor">
    <cofactor evidence="1">
        <name>FAD</name>
        <dbReference type="ChEBI" id="CHEBI:57692"/>
    </cofactor>
</comment>
<dbReference type="GO" id="GO:0008202">
    <property type="term" value="P:steroid metabolic process"/>
    <property type="evidence" value="ECO:0007669"/>
    <property type="project" value="UniProtKB-ARBA"/>
</dbReference>
<sequence length="534" mass="57951">MPVANGHWHAQYDVIVVGYGAAGAVAAIEAADAGARVLLVEKMPDPGGISILSAGGVRVCDDADAAFAYLQHTCGARTPDDVLRALAVGMTQVPDYLREMARINGAVVRVEAASGNYPFPGCDALAYADIEAIPGFGDPAGYLAARPFRPGCLLFKLLLDNVEARRAAGRLDVWLSTSVERLVQNAQREVQGVRLCRAGESLHVRAHRAVVLACGGFEADEEMKRQFFVSTPVLPGSFRGNTGDGVRMAQAAGAALWHMWHHHGPYGIRHPDPAYPFGIYAKILPMWTPERETKPLPKMAWIIVDQRARRYVNEYPPYISDTGVRQFDHYDPNTYRHDRLPSFLIFDEAGRRMYPMGRSITNDREAWYEWSSDNLKEVENGLLQKADTLEALAGKLGIDAHELVRTVSQWNAACDAGHDDAFGRRPETMAPLREGPFYAASLWPVVINTQGGPVHDAEQRVLDPFGEPIAGLYAAGELGSVFGHIYMAGGNLAECIVGGRIAGRNAATAQHATAPQSAGANNAGDETAEDARRA</sequence>
<feature type="domain" description="FAD-dependent oxidoreductase 2 FAD-binding" evidence="6">
    <location>
        <begin position="13"/>
        <end position="491"/>
    </location>
</feature>